<dbReference type="InterPro" id="IPR025841">
    <property type="entry name" value="CP_ATPgrasp_2"/>
</dbReference>
<sequence>MGRAARPGRSTRGDTVPAFDEMHEDGKVRAPYAGIARYLEAAGGQELEAKRREAEVLFRRIGVTFAVYTEGGDPERLIPFDVIPRIIARSEWDSLKRGLEQRVRALNAFLADVYGPRRILEAGIVPADLVLKNEGYRPIMEGFTPPGGVYTVISGIDLVRTGPDEFFVLEDNCRVPSGVSYMLENREAMMRLLPNLCSAHRIAPVSHYPEELLETLKSLAPAACSGEPTVVVLTPGPFNSAYYEHSFLADEMGVELVEGADLFVRDHTVFMRTTAGARRVDVIYRRVDDEYLDPKAFLEESTLGVPGLMAAYLAGRVTLANAPGAGIADDKAIYPFVPEMIRFYLSEEPILRNVPTYMCEREEDRAYVLGHLGELVVKLARGSGGYGMLVGPHSTAEERDIFAARIREKPADYIAQPTLALSTVPTLSAGGMAPRHVDLRPFVLFGREQVRIVPGGLTRVALREGSLVVNSSQGGGTKDTWVLEQDPPPMSQSMGPGVMTQSMGGMTQSFDDMGFGKPGPGKAR</sequence>
<dbReference type="SUPFAM" id="SSF56059">
    <property type="entry name" value="Glutathione synthetase ATP-binding domain-like"/>
    <property type="match status" value="1"/>
</dbReference>
<dbReference type="InterPro" id="IPR016450">
    <property type="entry name" value="UCP005522"/>
</dbReference>
<evidence type="ECO:0000313" key="4">
    <source>
        <dbReference type="Proteomes" id="UP001589789"/>
    </source>
</evidence>
<keyword evidence="4" id="KW-1185">Reference proteome</keyword>
<feature type="region of interest" description="Disordered" evidence="1">
    <location>
        <begin position="504"/>
        <end position="524"/>
    </location>
</feature>
<dbReference type="EMBL" id="JBHLVZ010000084">
    <property type="protein sequence ID" value="MFC0388778.1"/>
    <property type="molecule type" value="Genomic_DNA"/>
</dbReference>
<comment type="caution">
    <text evidence="3">The sequence shown here is derived from an EMBL/GenBank/DDBJ whole genome shotgun (WGS) entry which is preliminary data.</text>
</comment>
<evidence type="ECO:0000313" key="3">
    <source>
        <dbReference type="EMBL" id="MFC0388778.1"/>
    </source>
</evidence>
<feature type="region of interest" description="Disordered" evidence="1">
    <location>
        <begin position="1"/>
        <end position="21"/>
    </location>
</feature>
<dbReference type="Gene3D" id="3.40.50.11290">
    <property type="match status" value="1"/>
</dbReference>
<accession>A0ABV6IYT9</accession>
<organism evidence="3 4">
    <name type="scientific">Muricoccus vinaceus</name>
    <dbReference type="NCBI Taxonomy" id="424704"/>
    <lineage>
        <taxon>Bacteria</taxon>
        <taxon>Pseudomonadati</taxon>
        <taxon>Pseudomonadota</taxon>
        <taxon>Alphaproteobacteria</taxon>
        <taxon>Acetobacterales</taxon>
        <taxon>Roseomonadaceae</taxon>
        <taxon>Muricoccus</taxon>
    </lineage>
</organism>
<dbReference type="Pfam" id="PF14403">
    <property type="entry name" value="CP_ATPgrasp_2"/>
    <property type="match status" value="1"/>
</dbReference>
<dbReference type="Proteomes" id="UP001589789">
    <property type="component" value="Unassembled WGS sequence"/>
</dbReference>
<protein>
    <submittedName>
        <fullName evidence="3">Circularly permuted type 2 ATP-grasp protein</fullName>
    </submittedName>
</protein>
<dbReference type="PANTHER" id="PTHR34595:SF7">
    <property type="entry name" value="SLL1039 PROTEIN"/>
    <property type="match status" value="1"/>
</dbReference>
<dbReference type="PANTHER" id="PTHR34595">
    <property type="entry name" value="BLR5612 PROTEIN"/>
    <property type="match status" value="1"/>
</dbReference>
<evidence type="ECO:0000259" key="2">
    <source>
        <dbReference type="Pfam" id="PF14403"/>
    </source>
</evidence>
<dbReference type="PIRSF" id="PIRSF005522">
    <property type="entry name" value="UCP005522"/>
    <property type="match status" value="1"/>
</dbReference>
<feature type="domain" description="Circularly permuted ATP-grasp type 2" evidence="2">
    <location>
        <begin position="84"/>
        <end position="461"/>
    </location>
</feature>
<reference evidence="3 4" key="1">
    <citation type="submission" date="2024-09" db="EMBL/GenBank/DDBJ databases">
        <authorList>
            <person name="Sun Q."/>
            <person name="Mori K."/>
        </authorList>
    </citation>
    <scope>NUCLEOTIDE SEQUENCE [LARGE SCALE GENOMIC DNA]</scope>
    <source>
        <strain evidence="3 4">CCM 7468</strain>
    </source>
</reference>
<dbReference type="RefSeq" id="WP_377055500.1">
    <property type="nucleotide sequence ID" value="NZ_JBHLVZ010000084.1"/>
</dbReference>
<name>A0ABV6IYT9_9PROT</name>
<dbReference type="Gene3D" id="3.30.1490.270">
    <property type="match status" value="1"/>
</dbReference>
<evidence type="ECO:0000256" key="1">
    <source>
        <dbReference type="SAM" id="MobiDB-lite"/>
    </source>
</evidence>
<gene>
    <name evidence="3" type="ORF">ACFFIC_25005</name>
</gene>
<dbReference type="InterPro" id="IPR051680">
    <property type="entry name" value="ATP-dep_Glu-Cys_Ligase-2"/>
</dbReference>
<proteinExistence type="predicted"/>